<proteinExistence type="predicted"/>
<feature type="compositionally biased region" description="Basic and acidic residues" evidence="1">
    <location>
        <begin position="321"/>
        <end position="334"/>
    </location>
</feature>
<accession>A0A8A1MIE8</accession>
<dbReference type="SUPFAM" id="SSF63748">
    <property type="entry name" value="Tudor/PWWP/MBT"/>
    <property type="match status" value="1"/>
</dbReference>
<evidence type="ECO:0000313" key="3">
    <source>
        <dbReference type="EMBL" id="QSS65679.1"/>
    </source>
</evidence>
<feature type="region of interest" description="Disordered" evidence="1">
    <location>
        <begin position="1"/>
        <end position="138"/>
    </location>
</feature>
<feature type="compositionally biased region" description="Basic and acidic residues" evidence="1">
    <location>
        <begin position="399"/>
        <end position="419"/>
    </location>
</feature>
<feature type="compositionally biased region" description="Polar residues" evidence="1">
    <location>
        <begin position="11"/>
        <end position="32"/>
    </location>
</feature>
<feature type="region of interest" description="Disordered" evidence="1">
    <location>
        <begin position="352"/>
        <end position="425"/>
    </location>
</feature>
<dbReference type="Proteomes" id="UP000663671">
    <property type="component" value="Chromosome 3"/>
</dbReference>
<feature type="region of interest" description="Disordered" evidence="1">
    <location>
        <begin position="523"/>
        <end position="604"/>
    </location>
</feature>
<evidence type="ECO:0000256" key="1">
    <source>
        <dbReference type="SAM" id="MobiDB-lite"/>
    </source>
</evidence>
<evidence type="ECO:0000259" key="2">
    <source>
        <dbReference type="PROSITE" id="PS50812"/>
    </source>
</evidence>
<dbReference type="InterPro" id="IPR026093">
    <property type="entry name" value="MGARP"/>
</dbReference>
<dbReference type="PANTHER" id="PTHR22910">
    <property type="entry name" value="PROTEIN MGARP"/>
    <property type="match status" value="1"/>
</dbReference>
<dbReference type="Pfam" id="PF00855">
    <property type="entry name" value="PWWP"/>
    <property type="match status" value="1"/>
</dbReference>
<name>A0A8A1MIE8_AJECA</name>
<feature type="compositionally biased region" description="Basic and acidic residues" evidence="1">
    <location>
        <begin position="33"/>
        <end position="44"/>
    </location>
</feature>
<organism evidence="3 4">
    <name type="scientific">Ajellomyces capsulatus</name>
    <name type="common">Darling's disease fungus</name>
    <name type="synonym">Histoplasma capsulatum</name>
    <dbReference type="NCBI Taxonomy" id="5037"/>
    <lineage>
        <taxon>Eukaryota</taxon>
        <taxon>Fungi</taxon>
        <taxon>Dikarya</taxon>
        <taxon>Ascomycota</taxon>
        <taxon>Pezizomycotina</taxon>
        <taxon>Eurotiomycetes</taxon>
        <taxon>Eurotiomycetidae</taxon>
        <taxon>Onygenales</taxon>
        <taxon>Ajellomycetaceae</taxon>
        <taxon>Histoplasma</taxon>
    </lineage>
</organism>
<dbReference type="SMART" id="SM00293">
    <property type="entry name" value="PWWP"/>
    <property type="match status" value="1"/>
</dbReference>
<dbReference type="AlphaFoldDB" id="A0A8A1MIE8"/>
<feature type="compositionally biased region" description="Acidic residues" evidence="1">
    <location>
        <begin position="297"/>
        <end position="306"/>
    </location>
</feature>
<feature type="compositionally biased region" description="Low complexity" evidence="1">
    <location>
        <begin position="85"/>
        <end position="95"/>
    </location>
</feature>
<protein>
    <submittedName>
        <fullName evidence="3">PWWP domain-containing protein</fullName>
    </submittedName>
</protein>
<sequence length="604" mass="65980">MAEDANPAASRINSVPRNTPSADAAPNASTSPHTERDEQADVKPENALAGTKATASENPESPVTEAAKPEPPAGTQEQETDESGVAVEETAEVAAPTGDGANGTPSASKKSSNGKRKSTGGVDSKGKKLNKKKSAARITHLDAKPGEYYTARLKSYAPWPSIICDEEMLPPSLLSTRPVTTKQKDGTYKEAYSDGGKRVHERTFPIMFLYTNEFAWIPNTDLTPLDPESCKDVNEKGKTKSLVEAYRVAAENHDLQYFKDMLADHQRALEQDQEEREARAAAKAAKQEKKKRKSMDVTDEQEDETADVGTEKRKSTKKRKKDVESDAESDKYFGGKDTLANGDSFCFWSHTSQPAKTPKTATKLKLTTPKTPATGESGKKTSAKPAKTKVTSAKKAKKEAKATSDGDTAEVSKESEVEKPLNPQEAKLKKEKEVLYLRHKLQKGFLTRDQAPKAEEMASMSNFIQKLESYADLEVSIIRTTKINKVLKAIIKLNSIPKDEEFNFRRRSINILNKWTTLLDSDIPPAREKEEQEPKPKAKANGHKQVNGQKMEDATDANDGAAVGATTQADEDEIMPDAPEVKTPADGEKSGSLLAKGEAEAMEV</sequence>
<dbReference type="InterPro" id="IPR000313">
    <property type="entry name" value="PWWP_dom"/>
</dbReference>
<feature type="compositionally biased region" description="Basic and acidic residues" evidence="1">
    <location>
        <begin position="268"/>
        <end position="280"/>
    </location>
</feature>
<feature type="domain" description="PWWP" evidence="2">
    <location>
        <begin position="145"/>
        <end position="228"/>
    </location>
</feature>
<feature type="region of interest" description="Disordered" evidence="1">
    <location>
        <begin position="268"/>
        <end position="335"/>
    </location>
</feature>
<dbReference type="OrthoDB" id="62853at2759"/>
<evidence type="ECO:0000313" key="4">
    <source>
        <dbReference type="Proteomes" id="UP000663671"/>
    </source>
</evidence>
<feature type="compositionally biased region" description="Basic and acidic residues" evidence="1">
    <location>
        <begin position="579"/>
        <end position="589"/>
    </location>
</feature>
<dbReference type="EMBL" id="CP069115">
    <property type="protein sequence ID" value="QSS65679.1"/>
    <property type="molecule type" value="Genomic_DNA"/>
</dbReference>
<dbReference type="GO" id="GO:0005739">
    <property type="term" value="C:mitochondrion"/>
    <property type="evidence" value="ECO:0007669"/>
    <property type="project" value="InterPro"/>
</dbReference>
<dbReference type="PROSITE" id="PS50812">
    <property type="entry name" value="PWWP"/>
    <property type="match status" value="1"/>
</dbReference>
<dbReference type="PANTHER" id="PTHR22910:SF6">
    <property type="entry name" value="PROTEIN MGARP"/>
    <property type="match status" value="1"/>
</dbReference>
<feature type="compositionally biased region" description="Basic and acidic residues" evidence="1">
    <location>
        <begin position="525"/>
        <end position="536"/>
    </location>
</feature>
<dbReference type="Gene3D" id="2.30.30.140">
    <property type="match status" value="1"/>
</dbReference>
<dbReference type="VEuPathDB" id="FungiDB:I7I51_06527"/>
<reference evidence="3" key="1">
    <citation type="submission" date="2021-01" db="EMBL/GenBank/DDBJ databases">
        <title>Chromosome-level genome assembly of a human fungal pathogen reveals clustering of transcriptionally co-regulated genes.</title>
        <authorList>
            <person name="Voorhies M."/>
            <person name="Cohen S."/>
            <person name="Shea T.P."/>
            <person name="Petrus S."/>
            <person name="Munoz J.F."/>
            <person name="Poplawski S."/>
            <person name="Goldman W.E."/>
            <person name="Michael T."/>
            <person name="Cuomo C.A."/>
            <person name="Sil A."/>
            <person name="Beyhan S."/>
        </authorList>
    </citation>
    <scope>NUCLEOTIDE SEQUENCE</scope>
    <source>
        <strain evidence="3">WU24</strain>
    </source>
</reference>
<gene>
    <name evidence="3" type="ORF">I7I51_06527</name>
</gene>
<feature type="compositionally biased region" description="Low complexity" evidence="1">
    <location>
        <begin position="354"/>
        <end position="374"/>
    </location>
</feature>